<dbReference type="Pfam" id="PF02596">
    <property type="entry name" value="DUF169"/>
    <property type="match status" value="1"/>
</dbReference>
<dbReference type="EMBL" id="NKDB02000002">
    <property type="protein sequence ID" value="RKJ97183.1"/>
    <property type="molecule type" value="Genomic_DNA"/>
</dbReference>
<comment type="caution">
    <text evidence="1">The sequence shown here is derived from an EMBL/GenBank/DDBJ whole genome shotgun (WGS) entry which is preliminary data.</text>
</comment>
<accession>A0A3R7FFU3</accession>
<dbReference type="RefSeq" id="WP_094438693.1">
    <property type="nucleotide sequence ID" value="NZ_NKDB02000002.1"/>
</dbReference>
<dbReference type="PANTHER" id="PTHR37954">
    <property type="entry name" value="BLL4979 PROTEIN"/>
    <property type="match status" value="1"/>
</dbReference>
<dbReference type="InterPro" id="IPR003748">
    <property type="entry name" value="DUF169"/>
</dbReference>
<gene>
    <name evidence="1" type="ORF">CE154_014470</name>
</gene>
<dbReference type="AlphaFoldDB" id="A0A3R7FFU3"/>
<name>A0A3R7FFU3_9BURK</name>
<protein>
    <recommendedName>
        <fullName evidence="3">DUF169 domain-containing protein</fullName>
    </recommendedName>
</protein>
<reference evidence="1 2" key="1">
    <citation type="submission" date="2018-09" db="EMBL/GenBank/DDBJ databases">
        <title>Genome comparison of Alicycliphilus sp. BQ1, a polyurethanolytic bacterium, with its closest phylogenetic relatives Alicycliphilus denitrificans BC and K601, unable to attack polyurethane.</title>
        <authorList>
            <person name="Loza-Tavera H."/>
            <person name="Lozano L."/>
            <person name="Cevallos M."/>
            <person name="Maya-Lucas O."/>
            <person name="Garcia-Mena J."/>
            <person name="Hernandez J."/>
        </authorList>
    </citation>
    <scope>NUCLEOTIDE SEQUENCE [LARGE SCALE GENOMIC DNA]</scope>
    <source>
        <strain evidence="1 2">BQ1</strain>
    </source>
</reference>
<sequence>METTDAPIDGIALTDALMRLLRLKTTPVALQMFERVEDMQAVPRIRRPDGTIHTADQIVGQAARLGFTVGITADDLVGPQCSTVLGLAPRSEEWLRGEPMAGVWFATQEDSAAHQRAMHCVPHGRYRAMAVSPWSSGRLPAPDIVLVYANPAQMILLINGLQWSGYRKLEWGAVGESACADSWGRALATGEPSLALPCFPERRYGGVADDELLLALKPADLAKAIAGVERLAANGLRYPIPPYGTQMDVRAGMSRSYGGRKV</sequence>
<dbReference type="PANTHER" id="PTHR37954:SF3">
    <property type="entry name" value="DUF169 DOMAIN-CONTAINING PROTEIN"/>
    <property type="match status" value="1"/>
</dbReference>
<evidence type="ECO:0000313" key="1">
    <source>
        <dbReference type="EMBL" id="RKJ97183.1"/>
    </source>
</evidence>
<organism evidence="1 2">
    <name type="scientific">Alicycliphilus denitrificans</name>
    <dbReference type="NCBI Taxonomy" id="179636"/>
    <lineage>
        <taxon>Bacteria</taxon>
        <taxon>Pseudomonadati</taxon>
        <taxon>Pseudomonadota</taxon>
        <taxon>Betaproteobacteria</taxon>
        <taxon>Burkholderiales</taxon>
        <taxon>Comamonadaceae</taxon>
        <taxon>Alicycliphilus</taxon>
    </lineage>
</organism>
<evidence type="ECO:0000313" key="2">
    <source>
        <dbReference type="Proteomes" id="UP000216225"/>
    </source>
</evidence>
<dbReference type="Proteomes" id="UP000216225">
    <property type="component" value="Unassembled WGS sequence"/>
</dbReference>
<evidence type="ECO:0008006" key="3">
    <source>
        <dbReference type="Google" id="ProtNLM"/>
    </source>
</evidence>
<proteinExistence type="predicted"/>